<dbReference type="OrthoDB" id="779884at2759"/>
<evidence type="ECO:0000313" key="2">
    <source>
        <dbReference type="EMBL" id="GBG79516.1"/>
    </source>
</evidence>
<dbReference type="InterPro" id="IPR012337">
    <property type="entry name" value="RNaseH-like_sf"/>
</dbReference>
<dbReference type="PANTHER" id="PTHR32166">
    <property type="entry name" value="OSJNBA0013A04.12 PROTEIN"/>
    <property type="match status" value="1"/>
</dbReference>
<feature type="compositionally biased region" description="Polar residues" evidence="1">
    <location>
        <begin position="1"/>
        <end position="17"/>
    </location>
</feature>
<dbReference type="PANTHER" id="PTHR32166:SF123">
    <property type="entry name" value="BED-TYPE DOMAIN-CONTAINING PROTEIN"/>
    <property type="match status" value="1"/>
</dbReference>
<dbReference type="Proteomes" id="UP000265515">
    <property type="component" value="Unassembled WGS sequence"/>
</dbReference>
<dbReference type="OMA" id="NATNCIK"/>
<organism evidence="2 3">
    <name type="scientific">Chara braunii</name>
    <name type="common">Braun's stonewort</name>
    <dbReference type="NCBI Taxonomy" id="69332"/>
    <lineage>
        <taxon>Eukaryota</taxon>
        <taxon>Viridiplantae</taxon>
        <taxon>Streptophyta</taxon>
        <taxon>Charophyceae</taxon>
        <taxon>Charales</taxon>
        <taxon>Characeae</taxon>
        <taxon>Chara</taxon>
    </lineage>
</organism>
<name>A0A388LB50_CHABU</name>
<evidence type="ECO:0008006" key="4">
    <source>
        <dbReference type="Google" id="ProtNLM"/>
    </source>
</evidence>
<evidence type="ECO:0000256" key="1">
    <source>
        <dbReference type="SAM" id="MobiDB-lite"/>
    </source>
</evidence>
<accession>A0A388LB50</accession>
<dbReference type="EMBL" id="BFEA01000321">
    <property type="protein sequence ID" value="GBG79516.1"/>
    <property type="molecule type" value="Genomic_DNA"/>
</dbReference>
<proteinExistence type="predicted"/>
<protein>
    <recommendedName>
        <fullName evidence="4">DUF659 domain-containing protein</fullName>
    </recommendedName>
</protein>
<dbReference type="SUPFAM" id="SSF53098">
    <property type="entry name" value="Ribonuclease H-like"/>
    <property type="match status" value="1"/>
</dbReference>
<keyword evidence="3" id="KW-1185">Reference proteome</keyword>
<dbReference type="Gramene" id="GBG79516">
    <property type="protein sequence ID" value="GBG79516"/>
    <property type="gene ID" value="CBR_g29663"/>
</dbReference>
<dbReference type="STRING" id="69332.A0A388LB50"/>
<dbReference type="PROSITE" id="PS51257">
    <property type="entry name" value="PROKAR_LIPOPROTEIN"/>
    <property type="match status" value="1"/>
</dbReference>
<feature type="region of interest" description="Disordered" evidence="1">
    <location>
        <begin position="1"/>
        <end position="28"/>
    </location>
</feature>
<reference evidence="2 3" key="1">
    <citation type="journal article" date="2018" name="Cell">
        <title>The Chara Genome: Secondary Complexity and Implications for Plant Terrestrialization.</title>
        <authorList>
            <person name="Nishiyama T."/>
            <person name="Sakayama H."/>
            <person name="Vries J.D."/>
            <person name="Buschmann H."/>
            <person name="Saint-Marcoux D."/>
            <person name="Ullrich K.K."/>
            <person name="Haas F.B."/>
            <person name="Vanderstraeten L."/>
            <person name="Becker D."/>
            <person name="Lang D."/>
            <person name="Vosolsobe S."/>
            <person name="Rombauts S."/>
            <person name="Wilhelmsson P.K.I."/>
            <person name="Janitza P."/>
            <person name="Kern R."/>
            <person name="Heyl A."/>
            <person name="Rumpler F."/>
            <person name="Villalobos L.I.A.C."/>
            <person name="Clay J.M."/>
            <person name="Skokan R."/>
            <person name="Toyoda A."/>
            <person name="Suzuki Y."/>
            <person name="Kagoshima H."/>
            <person name="Schijlen E."/>
            <person name="Tajeshwar N."/>
            <person name="Catarino B."/>
            <person name="Hetherington A.J."/>
            <person name="Saltykova A."/>
            <person name="Bonnot C."/>
            <person name="Breuninger H."/>
            <person name="Symeonidi A."/>
            <person name="Radhakrishnan G.V."/>
            <person name="Van Nieuwerburgh F."/>
            <person name="Deforce D."/>
            <person name="Chang C."/>
            <person name="Karol K.G."/>
            <person name="Hedrich R."/>
            <person name="Ulvskov P."/>
            <person name="Glockner G."/>
            <person name="Delwiche C.F."/>
            <person name="Petrasek J."/>
            <person name="Van de Peer Y."/>
            <person name="Friml J."/>
            <person name="Beilby M."/>
            <person name="Dolan L."/>
            <person name="Kohara Y."/>
            <person name="Sugano S."/>
            <person name="Fujiyama A."/>
            <person name="Delaux P.-M."/>
            <person name="Quint M."/>
            <person name="TheiBen G."/>
            <person name="Hagemann M."/>
            <person name="Harholt J."/>
            <person name="Dunand C."/>
            <person name="Zachgo S."/>
            <person name="Langdale J."/>
            <person name="Maumus F."/>
            <person name="Straeten D.V.D."/>
            <person name="Gould S.B."/>
            <person name="Rensing S.A."/>
        </authorList>
    </citation>
    <scope>NUCLEOTIDE SEQUENCE [LARGE SCALE GENOMIC DNA]</scope>
    <source>
        <strain evidence="2 3">S276</strain>
    </source>
</reference>
<evidence type="ECO:0000313" key="3">
    <source>
        <dbReference type="Proteomes" id="UP000265515"/>
    </source>
</evidence>
<dbReference type="AlphaFoldDB" id="A0A388LB50"/>
<gene>
    <name evidence="2" type="ORF">CBR_g29663</name>
</gene>
<comment type="caution">
    <text evidence="2">The sequence shown here is derived from an EMBL/GenBank/DDBJ whole genome shotgun (WGS) entry which is preliminary data.</text>
</comment>
<sequence length="386" mass="43545">MSSNRHSPVVSTGSGCRTKTHRKGSPCEIRPSTVVSLKEVKGDVKFGPPDSVKAGKMVEAAYPTIFSVGCTAHALDLALEDIYKEMPWMEQVVDACNKVGRFFSNVDKARTLFHHYSPKTNLKQPAATRFATNFEMLQSLKELRNALDRCVCDAGWVAKMVRSDQLLAMHEVTTIIRDKGDFWSNVQKALHVMPPVVELLRLVDGQGATISKVYFKMDRVVQDLRALECLLEEEHKAVERILMRRWAFSTCELHCAAAFLDLEHRMHNADRDPEVRAGFNIWLYSWMPRHRLYVVSSQVDQWVNALRGFSAEQACEQANHQPPALWWEAFGLKHGFPAPQEIKLLGQASSFAACKQNWSLSIEGGRRSCCQRGWRNSSTSAGMFGS</sequence>